<proteinExistence type="predicted"/>
<keyword evidence="4" id="KW-1185">Reference proteome</keyword>
<name>A0A0B1ST46_OESDE</name>
<accession>A0A0B1ST46</accession>
<feature type="compositionally biased region" description="Polar residues" evidence="1">
    <location>
        <begin position="53"/>
        <end position="84"/>
    </location>
</feature>
<dbReference type="Proteomes" id="UP000053660">
    <property type="component" value="Unassembled WGS sequence"/>
</dbReference>
<feature type="signal peptide" evidence="2">
    <location>
        <begin position="1"/>
        <end position="21"/>
    </location>
</feature>
<evidence type="ECO:0000256" key="1">
    <source>
        <dbReference type="SAM" id="MobiDB-lite"/>
    </source>
</evidence>
<sequence>MNTFLVVTITVLCFAIKSAKPQFHRLRVPGMAARSQMGNGIAIGDFGAQSANQGSFVGRSSHSRQLPAQGESQTQTFAAVSPQSPRRIHMTEDESRALIQRMTFPCLGTFNI</sequence>
<evidence type="ECO:0008006" key="5">
    <source>
        <dbReference type="Google" id="ProtNLM"/>
    </source>
</evidence>
<dbReference type="AlphaFoldDB" id="A0A0B1ST46"/>
<evidence type="ECO:0000313" key="4">
    <source>
        <dbReference type="Proteomes" id="UP000053660"/>
    </source>
</evidence>
<reference evidence="3 4" key="1">
    <citation type="submission" date="2014-03" db="EMBL/GenBank/DDBJ databases">
        <title>Draft genome of the hookworm Oesophagostomum dentatum.</title>
        <authorList>
            <person name="Mitreva M."/>
        </authorList>
    </citation>
    <scope>NUCLEOTIDE SEQUENCE [LARGE SCALE GENOMIC DNA]</scope>
    <source>
        <strain evidence="3 4">OD-Hann</strain>
    </source>
</reference>
<feature type="chain" id="PRO_5002061823" description="Secreted protein" evidence="2">
    <location>
        <begin position="22"/>
        <end position="112"/>
    </location>
</feature>
<keyword evidence="2" id="KW-0732">Signal</keyword>
<evidence type="ECO:0000313" key="3">
    <source>
        <dbReference type="EMBL" id="KHJ86662.1"/>
    </source>
</evidence>
<dbReference type="EMBL" id="KN559716">
    <property type="protein sequence ID" value="KHJ86662.1"/>
    <property type="molecule type" value="Genomic_DNA"/>
</dbReference>
<evidence type="ECO:0000256" key="2">
    <source>
        <dbReference type="SAM" id="SignalP"/>
    </source>
</evidence>
<gene>
    <name evidence="3" type="ORF">OESDEN_13580</name>
</gene>
<protein>
    <recommendedName>
        <fullName evidence="5">Secreted protein</fullName>
    </recommendedName>
</protein>
<organism evidence="3 4">
    <name type="scientific">Oesophagostomum dentatum</name>
    <name type="common">Nodular worm</name>
    <dbReference type="NCBI Taxonomy" id="61180"/>
    <lineage>
        <taxon>Eukaryota</taxon>
        <taxon>Metazoa</taxon>
        <taxon>Ecdysozoa</taxon>
        <taxon>Nematoda</taxon>
        <taxon>Chromadorea</taxon>
        <taxon>Rhabditida</taxon>
        <taxon>Rhabditina</taxon>
        <taxon>Rhabditomorpha</taxon>
        <taxon>Strongyloidea</taxon>
        <taxon>Strongylidae</taxon>
        <taxon>Oesophagostomum</taxon>
    </lineage>
</organism>
<feature type="region of interest" description="Disordered" evidence="1">
    <location>
        <begin position="53"/>
        <end position="88"/>
    </location>
</feature>